<dbReference type="Pfam" id="PF20502">
    <property type="entry name" value="DNAPKcs_CC1-2"/>
    <property type="match status" value="1"/>
</dbReference>
<evidence type="ECO:0000313" key="2">
    <source>
        <dbReference type="EMBL" id="KAK2728109.1"/>
    </source>
</evidence>
<dbReference type="Proteomes" id="UP001187531">
    <property type="component" value="Unassembled WGS sequence"/>
</dbReference>
<feature type="domain" description="DNA-dependent protein kinase catalytic subunit CC3" evidence="1">
    <location>
        <begin position="1341"/>
        <end position="1706"/>
    </location>
</feature>
<dbReference type="EMBL" id="JAVRJZ010000001">
    <property type="protein sequence ID" value="KAK2728109.1"/>
    <property type="molecule type" value="Genomic_DNA"/>
</dbReference>
<dbReference type="InterPro" id="IPR046803">
    <property type="entry name" value="DNAPKcs_CC1-2"/>
</dbReference>
<dbReference type="InterPro" id="IPR012582">
    <property type="entry name" value="DNAPKcs_CC3"/>
</dbReference>
<comment type="caution">
    <text evidence="2">The sequence shown here is derived from an EMBL/GenBank/DDBJ whole genome shotgun (WGS) entry which is preliminary data.</text>
</comment>
<accession>A0AA88IIQ3</accession>
<dbReference type="Gene3D" id="1.25.10.10">
    <property type="entry name" value="Leucine-rich Repeat Variant"/>
    <property type="match status" value="1"/>
</dbReference>
<keyword evidence="3" id="KW-1185">Reference proteome</keyword>
<dbReference type="SUPFAM" id="SSF48371">
    <property type="entry name" value="ARM repeat"/>
    <property type="match status" value="1"/>
</dbReference>
<evidence type="ECO:0000259" key="1">
    <source>
        <dbReference type="SMART" id="SM01344"/>
    </source>
</evidence>
<feature type="domain" description="DNA-dependent protein kinase catalytic subunit CC3" evidence="1">
    <location>
        <begin position="884"/>
        <end position="1238"/>
    </location>
</feature>
<evidence type="ECO:0000313" key="3">
    <source>
        <dbReference type="Proteomes" id="UP001187531"/>
    </source>
</evidence>
<reference evidence="2" key="1">
    <citation type="submission" date="2023-07" db="EMBL/GenBank/DDBJ databases">
        <title>Chromosome-level genome assembly of Artemia franciscana.</title>
        <authorList>
            <person name="Jo E."/>
        </authorList>
    </citation>
    <scope>NUCLEOTIDE SEQUENCE</scope>
    <source>
        <tissue evidence="2">Whole body</tissue>
    </source>
</reference>
<gene>
    <name evidence="2" type="ORF">QYM36_008554</name>
</gene>
<name>A0AA88IIQ3_ARTSF</name>
<feature type="non-terminal residue" evidence="2">
    <location>
        <position position="1"/>
    </location>
</feature>
<dbReference type="Pfam" id="PF08163">
    <property type="entry name" value="DNAPKcs_CC3"/>
    <property type="match status" value="2"/>
</dbReference>
<sequence>MINYDVHSRFTVLVVTSQLYDRPLEEISEKAIAWDQEEHLKFRVPFPDLKVTIFLDSLLPRVIELATSNSDRRVKLAACEVLHAFFVYMIGIGSERTEEYGRHHRLEKLYERTFPVVITLASDLDDVVRKIFQVLLGQTVRWFSKPISTENGPRLTNEADKILSCILDKLENVNPIIRNVAGEALCEFCTWNVKQTKPKDLSKPDIIKRILKNLYSLALHPSQTKRMGACTGWNATYREFREHQLLVEMFTFELLWHFMECLAKCDQDAKYSPTVLQAISAVRHLKRIVFEKSNLFLKPKKVVRAPPNFPLEPSLKDIMFWLFQHIARPEKEARRLTIELFFDFLPKISDTSGAAKFVKDEMAEGSLSKLISILESDLNLKHINDSVFMRALEASLEAYTSLFEAGVVNPDEILTDPASSLLEKIKFLVKKITSSLKVEIDNREEIFVKCSVLVQLLKFITALLQSNSSVTLSTILENGEMFQLIKTLVFSPDTLGFHLLELTCHESLEQVKRALLASSSKNMPLNFFESFCSILEDGIDVSVEVNKVLSDETCSTQMIAGVSLFLETLEPKLRKGWKFYMDPTEILSMVIKAIKEKHKHAKNILWSSRQQKAFSSVVRLSTIMDLEVESAIRLLENEAANFWYDISTLIIPFLALGFSKKKEYFEKLVDLIGQCQGRVVESLMIEYINIVRDKQKADSDQVNFMMKHLSEKWSKLSSWASMDSEKSHFLVICLQKLPIDSNLFEWLTGLLCKRELNIEVKLQALSAMKQKNNLVEEEEKILAQSLNYLSALHFPLKTYDIKEEGSRAEFLRIFDQVLNTAIALSSNSMMRFLLQTVSGEHSHLRFAATKMAVNEMVQRASPDSQGCLIATFFDLVLHQNLNPETIRYVHELGEGVLIHSNFIKFKDGITSVIPEIVSKLEEVNMGSKEQITLKTICFQILTIVFTRLDKETINADINKAFCKSKNLDGLDSKAFLKKVVGVSDGTRSESLNIPSDCAEDYRKYHCAAYNCLIAIVTCTQTAEKFYVGYLYKEPKHIQATTFFEYLIVDDDIYFEDKNVGDLSKMKKYFVNLRLNSNHDESTSQNLRYLPSQTLVQSSLSEDFSRFDFSTSNLKERTHKLTKDRNTIELVQDPLNEHECMAQLVAVLLHMDDLELFKTPELPQSLKEIKEKLTNARVPLIVQVFLGKLIFNTSHIIERYSGEFLGPLLRVIARILGERKHFPPVARDLVNDFDFYDKISFQSLNYLSALHFPLKTYDIKEEGSRAEFLRIFDQVLNTAIALSSNSMMRFLLQTVSGEHSHLRFAATKMAVNEMVQRASPDSQGCLIATFFDLVLHQNLNPETIRYVHELGEGVLIHSNFIKFKDGITSVIPEIVSKLEEVNMGSKEQITLKTICFQILTIVFTRLDKETINADINKAFCKSKNLDGLDSKAFLKKVVGVSDGTRSESLNIPSDCAEDYRKYHCAAYNCLIAIVTCTQTAEKFYVGYLYKEPKHIQATTFFEYLIVDDDIYFEDKNVGDLSKMKKYFVNLRLNSNHDESTSQNLRYLPSQTLVQSSLSEDFSRFDFSTSNLKERTHKLSKDRNTIELVQDPLNEHECMAQLVAVLLHMDDLELFKTPELPQSLKEIKEKLTNARVPLIVQVFLGKLIFNTSHIIERYSGEFLGPLLRVIARILGERKHFPPVARDLLALTLSWAPRNLPDPDSVVERTHVNKIIESLVEGSARSSSKSQKLLLEIL</sequence>
<dbReference type="SMART" id="SM01344">
    <property type="entry name" value="NUC194"/>
    <property type="match status" value="2"/>
</dbReference>
<organism evidence="2 3">
    <name type="scientific">Artemia franciscana</name>
    <name type="common">Brine shrimp</name>
    <name type="synonym">Artemia sanfranciscana</name>
    <dbReference type="NCBI Taxonomy" id="6661"/>
    <lineage>
        <taxon>Eukaryota</taxon>
        <taxon>Metazoa</taxon>
        <taxon>Ecdysozoa</taxon>
        <taxon>Arthropoda</taxon>
        <taxon>Crustacea</taxon>
        <taxon>Branchiopoda</taxon>
        <taxon>Anostraca</taxon>
        <taxon>Artemiidae</taxon>
        <taxon>Artemia</taxon>
    </lineage>
</organism>
<dbReference type="GO" id="GO:0005634">
    <property type="term" value="C:nucleus"/>
    <property type="evidence" value="ECO:0007669"/>
    <property type="project" value="InterPro"/>
</dbReference>
<protein>
    <recommendedName>
        <fullName evidence="1">DNA-dependent protein kinase catalytic subunit CC3 domain-containing protein</fullName>
    </recommendedName>
</protein>
<dbReference type="InterPro" id="IPR011989">
    <property type="entry name" value="ARM-like"/>
</dbReference>
<dbReference type="GO" id="GO:0006303">
    <property type="term" value="P:double-strand break repair via nonhomologous end joining"/>
    <property type="evidence" value="ECO:0007669"/>
    <property type="project" value="InterPro"/>
</dbReference>
<proteinExistence type="predicted"/>
<dbReference type="InterPro" id="IPR016024">
    <property type="entry name" value="ARM-type_fold"/>
</dbReference>